<dbReference type="InterPro" id="IPR035699">
    <property type="entry name" value="AAA_6"/>
</dbReference>
<feature type="coiled-coil region" evidence="13">
    <location>
        <begin position="2865"/>
        <end position="2892"/>
    </location>
</feature>
<feature type="domain" description="Dynein heavy chain region D6 P-loop" evidence="14">
    <location>
        <begin position="3050"/>
        <end position="3154"/>
    </location>
</feature>
<dbReference type="InterPro" id="IPR043157">
    <property type="entry name" value="Dynein_AAA1S"/>
</dbReference>
<feature type="domain" description="Dynein heavy chain linker" evidence="15">
    <location>
        <begin position="789"/>
        <end position="1186"/>
    </location>
</feature>
<dbReference type="EMBL" id="NCKU01000878">
    <property type="protein sequence ID" value="RWS13801.1"/>
    <property type="molecule type" value="Genomic_DNA"/>
</dbReference>
<feature type="domain" description="Dynein heavy chain coiled coil stalk" evidence="17">
    <location>
        <begin position="2371"/>
        <end position="2704"/>
    </location>
</feature>
<keyword evidence="10 13" id="KW-0175">Coiled coil</keyword>
<dbReference type="OrthoDB" id="447173at2759"/>
<dbReference type="InterPro" id="IPR041658">
    <property type="entry name" value="AAA_lid_11"/>
</dbReference>
<dbReference type="Gene3D" id="3.40.50.300">
    <property type="entry name" value="P-loop containing nucleotide triphosphate hydrolases"/>
    <property type="match status" value="4"/>
</dbReference>
<dbReference type="Pfam" id="PF18198">
    <property type="entry name" value="AAA_lid_11"/>
    <property type="match status" value="1"/>
</dbReference>
<evidence type="ECO:0000256" key="10">
    <source>
        <dbReference type="ARBA" id="ARBA00023054"/>
    </source>
</evidence>
<dbReference type="Pfam" id="PF18199">
    <property type="entry name" value="Dynein_C"/>
    <property type="match status" value="1"/>
</dbReference>
<dbReference type="FunFam" id="3.40.50.300:FF:000996">
    <property type="entry name" value="Cytoplasmic dynein heavy chain"/>
    <property type="match status" value="1"/>
</dbReference>
<dbReference type="STRING" id="1965070.A0A3S3Q4F9"/>
<dbReference type="InterPro" id="IPR024743">
    <property type="entry name" value="Dynein_HC_stalk"/>
</dbReference>
<evidence type="ECO:0000259" key="20">
    <source>
        <dbReference type="Pfam" id="PF18199"/>
    </source>
</evidence>
<dbReference type="Gene3D" id="1.10.8.1220">
    <property type="match status" value="1"/>
</dbReference>
<evidence type="ECO:0000256" key="6">
    <source>
        <dbReference type="ARBA" id="ARBA00022737"/>
    </source>
</evidence>
<dbReference type="PROSITE" id="PS00675">
    <property type="entry name" value="SIGMA54_INTERACT_1"/>
    <property type="match status" value="1"/>
</dbReference>
<dbReference type="Gene3D" id="3.20.180.20">
    <property type="entry name" value="Dynein heavy chain, N-terminal domain 2"/>
    <property type="match status" value="1"/>
</dbReference>
<accession>A0A3S3Q4F9</accession>
<keyword evidence="4" id="KW-0963">Cytoplasm</keyword>
<feature type="coiled-coil region" evidence="13">
    <location>
        <begin position="2580"/>
        <end position="2670"/>
    </location>
</feature>
<feature type="coiled-coil region" evidence="13">
    <location>
        <begin position="2371"/>
        <end position="2437"/>
    </location>
</feature>
<evidence type="ECO:0000256" key="8">
    <source>
        <dbReference type="ARBA" id="ARBA00022840"/>
    </source>
</evidence>
<evidence type="ECO:0000256" key="3">
    <source>
        <dbReference type="ARBA" id="ARBA00022197"/>
    </source>
</evidence>
<dbReference type="Gene3D" id="3.10.490.20">
    <property type="match status" value="1"/>
</dbReference>
<evidence type="ECO:0000313" key="22">
    <source>
        <dbReference type="Proteomes" id="UP000285301"/>
    </source>
</evidence>
<dbReference type="InterPro" id="IPR004273">
    <property type="entry name" value="Dynein_heavy_D6_P-loop"/>
</dbReference>
<proteinExistence type="inferred from homology"/>
<reference evidence="21 22" key="1">
    <citation type="journal article" date="2018" name="Gigascience">
        <title>Genomes of trombidid mites reveal novel predicted allergens and laterally-transferred genes associated with secondary metabolism.</title>
        <authorList>
            <person name="Dong X."/>
            <person name="Chaisiri K."/>
            <person name="Xia D."/>
            <person name="Armstrong S.D."/>
            <person name="Fang Y."/>
            <person name="Donnelly M.J."/>
            <person name="Kadowaki T."/>
            <person name="McGarry J.W."/>
            <person name="Darby A.C."/>
            <person name="Makepeace B.L."/>
        </authorList>
    </citation>
    <scope>NUCLEOTIDE SEQUENCE [LARGE SCALE GENOMIC DNA]</scope>
    <source>
        <strain evidence="21">UoL-WK</strain>
    </source>
</reference>
<dbReference type="InterPro" id="IPR013602">
    <property type="entry name" value="Dynein_heavy_linker"/>
</dbReference>
<dbReference type="InterPro" id="IPR026983">
    <property type="entry name" value="DHC"/>
</dbReference>
<dbReference type="GO" id="GO:0000070">
    <property type="term" value="P:mitotic sister chromatid segregation"/>
    <property type="evidence" value="ECO:0007669"/>
    <property type="project" value="UniProtKB-ARBA"/>
</dbReference>
<dbReference type="GO" id="GO:1902850">
    <property type="term" value="P:microtubule cytoskeleton organization involved in mitosis"/>
    <property type="evidence" value="ECO:0007669"/>
    <property type="project" value="UniProtKB-ARBA"/>
</dbReference>
<dbReference type="GO" id="GO:0008569">
    <property type="term" value="F:minus-end-directed microtubule motor activity"/>
    <property type="evidence" value="ECO:0007669"/>
    <property type="project" value="InterPro"/>
</dbReference>
<dbReference type="GO" id="GO:0045505">
    <property type="term" value="F:dynein intermediate chain binding"/>
    <property type="evidence" value="ECO:0007669"/>
    <property type="project" value="InterPro"/>
</dbReference>
<evidence type="ECO:0000313" key="21">
    <source>
        <dbReference type="EMBL" id="RWS13801.1"/>
    </source>
</evidence>
<dbReference type="Proteomes" id="UP000285301">
    <property type="component" value="Unassembled WGS sequence"/>
</dbReference>
<evidence type="ECO:0000259" key="18">
    <source>
        <dbReference type="Pfam" id="PF12781"/>
    </source>
</evidence>
<evidence type="ECO:0000256" key="1">
    <source>
        <dbReference type="ARBA" id="ARBA00004245"/>
    </source>
</evidence>
<evidence type="ECO:0000256" key="7">
    <source>
        <dbReference type="ARBA" id="ARBA00022741"/>
    </source>
</evidence>
<evidence type="ECO:0000256" key="12">
    <source>
        <dbReference type="ARBA" id="ARBA00023212"/>
    </source>
</evidence>
<evidence type="ECO:0000256" key="5">
    <source>
        <dbReference type="ARBA" id="ARBA00022701"/>
    </source>
</evidence>
<dbReference type="Pfam" id="PF03028">
    <property type="entry name" value="Dynein_heavy"/>
    <property type="match status" value="1"/>
</dbReference>
<dbReference type="Pfam" id="PF12781">
    <property type="entry name" value="AAA_9"/>
    <property type="match status" value="1"/>
</dbReference>
<sequence length="3572" mass="409336">MSEALYKSLEECFSISKSLISEDQQNILESFLRDSKHRSLVVERDEDSPNGISLKVNNRVQNDNDSLVFVKVDVSEKKQKEEVINETKIINHLRNRIFQCTDSHSNVMNTLSELRKFAKYPSVINALKNDRVSLLKKVDDWAENSAMLENTENYSLVDQIGFLKAREGKLKAVIKVCDTLFQDIAEYPQHKSNFEALVKELSNHSSTLFREWCEDSRRIKLDPKKPCIEIEESTQIPIVTFDPKLVKLTQECRALRCFGFALPSEIVESEEVIKKYGFIARELREIVNFYCTIGDQILLSQRPMLIDGAKAFTSLLESKDKISWDKEPLKLRAWLDELKDFSKSFSAENRSLRRKHQNILQRVETFFDIPTAKWASSLNEIRTIMHEVDSKYPNTNSWKKHWDHQLYKILEHHFSEALIKSENLLALRGEGHIGSLTTGSLKVDLCFEFDSVSFRPSFEEIKAKIYAKIKKFLSIPVTFQGFADYKSSDSIFHSIYLRSFNSFPLLYTKAEQILSELKTIRIKFIEWTSIYQILQTYNNSTSTLSSFLKLDSLIDYKNNLMIIKAKSQKFNREYVENELVCKNSNIVVNLIPIKMFVDWLYVEIDKLLVKSLKDETEKLANELNSQLEDVIKQLTDCPKTIEELLHVENLTNGELFTIQSSINSKYTEFEERYSFLMKWSAKSAPNLSNVINQYDDFERIFGNRHSILSSFRELMKSKLETNVGSIKLEIEQFSEKWTKASAAMKDDKEFVAEIMNECNNLSQDFEQVEKSCDYFNFKKPEIFEEFKFLRKEIEEVDIKLNLANSFEAGFSTFFEMEWIVSRNKLNAIENYLSQWEEENPNCGPIIKTKIEEWREFLSILKFCRGECFVKSHWDEFLSLLGLHREVTFDSLKLSHLVSRRRAIFENKEQIKELNARSVGEMSVRETFNELDSFAANSTFELYDYRTSLGDNLKLIKSWRNVMNQVSEATLSLQSLKMSEYFSNEFAEKRVQWEERLASLDSIVASLNSVQRKWTYLEPIFTKNQSPGVFLDNSFAKTSSDFQDLMKTIANDSHLVRLLRIPNIEARLRDIDAVFNSCQKKLNVFMERSRNRFPRFYFLADDDLLLVLAGKTEISQAGLLKKLFNNAVSKIQFNGTTITAIESPEGEVVKLLGEVAIEADEGAAGVEKWLKSLETEIKSSLKHLLFNAIKSGMSFDSIAWDLPSQILSLIFFILFTTKTEEAIKMNKILELKQELGKILIYFTEQEGKYNDIILKIKIKSLTLDIIHFLSVVDELLEQNVDNIENWFWQKQLRYYANRREEIVEVKMGSATAKYSFEYLGTYGVSKLVHTPLTDKCYLICMEAMAMGLGGNPYGPAGTGKTESVKALGQQLGRQVLVFNCDEAIDMKSMIRILIGLIKCGFWGCFDEFNRLPIDVLSALSSQIQAIQNALKSSQKNVLLFDEEIEIDPNSGLFVTLNPVGKQYKGRNRLPDNLKALFLPISMTIPDSAIISKVLLLAEGFNLKSSEEIGNKITSWFELNKFSMSQQKHYDWGLRAIKSCLLSSGRILRNDSNKNEILSVVSALRKQIKSKLLQEDEYKFEELVKDVFGQSFLLENENTSNDTFRNKIIEVFDKRNLIVDEIQITKIIEFDEQLQSRLGVVLLGETGVGKSTVWKVLMEVKFLMENITIIPIVMNPKSVSRSQLLGYVDEDTREWQDGIFTSKSREVSRDESSNKFWLIFDGDIDPEWVEALNSVLDDNKVLTLPSGERIDFDAAKVNIIFETNSLKFASPATVSRLGVVSIADVKANHLITSRLKGLNIPAESIEKIHQFVVSAKSELQISRAKTIFARLKFAIENKKDFQQLLETTKVQQVDPYKNGSIVITKSIFYTINFISSLIDESIVLIGDKGVGKHAILSETVMKTGSVITVNCHPKIMPHEIIQKLHEACGIVHLGSHKMLKTNNGSKIILYVRHLELIEMDKWQSKYLIAFLTSLINYKGFYDETTLDWIQVDNFQVVATCTNLSFLESKFLSLVHIIDVTLPTFDEIQMMLELSCPENAPWKSTFASSAVKVMNEVKNSSISCDFLRNSMRSIDCLSRYDQVNNEVLAKEFFRGFQHEIAEKSKFFKELISASFNTFKFDENLYTCQNFGSKLAIQEMNEFSTFVRKSISLWINENEALIPKIVLTCEFLELFSEVATFLSDSCEGVKGLVLTGHSGSGRKLSVKVLTLYFGYDLLWIPKSSSEKQLTSDLNSLLQMEETEAKKKIVILVDELHFKLISCLLPKIYNILHAPQKSTVKVVITMSSLNKTDDLMWGRVCLVYRSKPLTNMSEINIAKTFTEYEKDESFYAQFPEISQVSKHFANDSRRYLAFIDTYKTLLSTKTSNLDEKRRHLMKGVSKLEEVSKEVEKLKEEAKKQQNVLAAKRQEADDALDLITTSMKASEGQKSELEDIKIRTEKETAKLKIRKQEIDAELKEIEPTLLAAKAAVGGIKPEALSEIRSLRAPPEVIRDILEGVLRLMGVNDTSWVSMKSFLSRRGVKEEIMNFDARKITPEMRAKVETLLKAKPESFEEQQAKRASAAAAPLAIWLKANVTYSKVLHKIKPLEDEQNRLEAGLKSAQNRMKSLTGELQGVEIEVGNLRNRLNQVTVEAAQIEINLKQTTSNLVKSESLIEELSGEFIRWKEQLSELNEEFDYLPQKCLVAAAYTNFAGIKSSSEERTKLLKKFIKIAKLDEFDLSKFFDCELEDDAFISMQSSFLTTLIVDPSRKFLAKFSNSEIMDLSKQDWQRVLELSLRFGKTVIVDGFNQLNLVLLSILRHEVFGTEGSRQWVFLGEKRVDFNPNFRLFLLASDVSLDVANTSLINIVSMAPSNSSIAAMLLSIIIEIRRPELEQRKAELEKSNKALAIKLSKLESELLHKLSSSTGNILDNDELIASLREIKKSTKEIESSLKQSASVAEDLNRERAQYENLAHFASNLYFQIRELSHLNNMYRFGIHEYQNLFTKCLKENKDLSNGKLLQYVYDYVSQGLFPEDKTILKRFLESQYSEKLVFESVNLNSFFKSIDLKNKFKLMLIITSAGSDPSSEIQEVVQELKISDCYFLSMGSNYIEKAESKLSAEQPTFVCLTNIHFVINWLSKLSKILTNLSEQLKEKYIVLVSECHDEFPSSLLEICTKFVYESTPGLKAHVKNLDTDPKLRSLVEINKVRYFHAICCERKHFIPIGWTKSYEFGFNDFRFAVQTIENVKKTKNRRTQSAFISGLLENVIYGGKIDSKVDFRILQSLIKQWFSNLESKIEKDLQHKSEASVLGLPPNINLWKNAFVEEKLSKGLQVLEKAASVVQKKEEMKVLQQLWRETGMKHLIDKSSPMRASKSSPLTSFLHSEWNKLITLIKLIEVDLENPNEETYNALKHNQTPDSWLAFWETAPEDAEKFMRRLSEVCGELRKNMQSLEMKSYSLGNFLSVSSFLNALKQHAAREIGISVDSIKMHFNWSRNVAKTTQLFMATITGLNIEGAVFDGVSLMECSPNAELKSAMPPLNLCFTPKESQFLSEGETVELPVFGTSSRDNVLFWFDVPCKPGSQSYWIQSAIGLVVKE</sequence>
<dbReference type="Gene3D" id="1.10.8.710">
    <property type="match status" value="1"/>
</dbReference>
<keyword evidence="5" id="KW-0493">Microtubule</keyword>
<dbReference type="SUPFAM" id="SSF52540">
    <property type="entry name" value="P-loop containing nucleoside triphosphate hydrolases"/>
    <property type="match status" value="4"/>
</dbReference>
<evidence type="ECO:0000256" key="2">
    <source>
        <dbReference type="ARBA" id="ARBA00008887"/>
    </source>
</evidence>
<evidence type="ECO:0000259" key="15">
    <source>
        <dbReference type="Pfam" id="PF08393"/>
    </source>
</evidence>
<dbReference type="Pfam" id="PF12777">
    <property type="entry name" value="MT"/>
    <property type="match status" value="1"/>
</dbReference>
<comment type="similarity">
    <text evidence="2">Belongs to the dynein heavy chain family.</text>
</comment>
<feature type="domain" description="Dynein heavy chain hydrolytic ATP-binding dynein motor region" evidence="16">
    <location>
        <begin position="1313"/>
        <end position="1649"/>
    </location>
</feature>
<keyword evidence="8" id="KW-0067">ATP-binding</keyword>
<dbReference type="Pfam" id="PF08393">
    <property type="entry name" value="DHC_N2"/>
    <property type="match status" value="1"/>
</dbReference>
<protein>
    <recommendedName>
        <fullName evidence="3">Dynein heavy chain, cytoplasmic</fullName>
    </recommendedName>
</protein>
<evidence type="ECO:0000259" key="16">
    <source>
        <dbReference type="Pfam" id="PF12774"/>
    </source>
</evidence>
<evidence type="ECO:0000259" key="14">
    <source>
        <dbReference type="Pfam" id="PF03028"/>
    </source>
</evidence>
<dbReference type="Gene3D" id="1.20.58.1120">
    <property type="match status" value="1"/>
</dbReference>
<dbReference type="InterPro" id="IPR027417">
    <property type="entry name" value="P-loop_NTPase"/>
</dbReference>
<dbReference type="GO" id="GO:0005938">
    <property type="term" value="C:cell cortex"/>
    <property type="evidence" value="ECO:0007669"/>
    <property type="project" value="UniProtKB-ARBA"/>
</dbReference>
<keyword evidence="11" id="KW-0505">Motor protein</keyword>
<evidence type="ECO:0000256" key="4">
    <source>
        <dbReference type="ARBA" id="ARBA00022490"/>
    </source>
</evidence>
<dbReference type="Pfam" id="PF12775">
    <property type="entry name" value="AAA_7"/>
    <property type="match status" value="1"/>
</dbReference>
<dbReference type="InterPro" id="IPR043160">
    <property type="entry name" value="Dynein_C_barrel"/>
</dbReference>
<keyword evidence="12" id="KW-0206">Cytoskeleton</keyword>
<dbReference type="GO" id="GO:0005524">
    <property type="term" value="F:ATP binding"/>
    <property type="evidence" value="ECO:0007669"/>
    <property type="project" value="UniProtKB-KW"/>
</dbReference>
<organism evidence="21 22">
    <name type="scientific">Dinothrombium tinctorium</name>
    <dbReference type="NCBI Taxonomy" id="1965070"/>
    <lineage>
        <taxon>Eukaryota</taxon>
        <taxon>Metazoa</taxon>
        <taxon>Ecdysozoa</taxon>
        <taxon>Arthropoda</taxon>
        <taxon>Chelicerata</taxon>
        <taxon>Arachnida</taxon>
        <taxon>Acari</taxon>
        <taxon>Acariformes</taxon>
        <taxon>Trombidiformes</taxon>
        <taxon>Prostigmata</taxon>
        <taxon>Anystina</taxon>
        <taxon>Parasitengona</taxon>
        <taxon>Trombidioidea</taxon>
        <taxon>Trombidiidae</taxon>
        <taxon>Dinothrombium</taxon>
    </lineage>
</organism>
<keyword evidence="9" id="KW-0243">Dynein</keyword>
<gene>
    <name evidence="21" type="ORF">B4U79_12430</name>
</gene>
<dbReference type="InterPro" id="IPR042228">
    <property type="entry name" value="Dynein_linker_3"/>
</dbReference>
<dbReference type="Gene3D" id="1.10.8.720">
    <property type="entry name" value="Region D6 of dynein motor"/>
    <property type="match status" value="1"/>
</dbReference>
<dbReference type="InterPro" id="IPR042222">
    <property type="entry name" value="Dynein_2_N"/>
</dbReference>
<dbReference type="Gene3D" id="1.20.140.100">
    <property type="entry name" value="Dynein heavy chain, N-terminal domain 2"/>
    <property type="match status" value="1"/>
</dbReference>
<feature type="coiled-coil region" evidence="13">
    <location>
        <begin position="2928"/>
        <end position="2955"/>
    </location>
</feature>
<evidence type="ECO:0000256" key="9">
    <source>
        <dbReference type="ARBA" id="ARBA00023017"/>
    </source>
</evidence>
<evidence type="ECO:0000259" key="19">
    <source>
        <dbReference type="Pfam" id="PF18198"/>
    </source>
</evidence>
<feature type="domain" description="Dynein heavy chain AAA lid" evidence="19">
    <location>
        <begin position="3183"/>
        <end position="3270"/>
    </location>
</feature>
<evidence type="ECO:0000259" key="17">
    <source>
        <dbReference type="Pfam" id="PF12777"/>
    </source>
</evidence>
<evidence type="ECO:0000256" key="13">
    <source>
        <dbReference type="SAM" id="Coils"/>
    </source>
</evidence>
<evidence type="ECO:0000256" key="11">
    <source>
        <dbReference type="ARBA" id="ARBA00023175"/>
    </source>
</evidence>
<feature type="domain" description="Dynein heavy chain ATP-binding dynein motor region" evidence="18">
    <location>
        <begin position="2730"/>
        <end position="2924"/>
    </location>
</feature>
<dbReference type="GO" id="GO:0030286">
    <property type="term" value="C:dynein complex"/>
    <property type="evidence" value="ECO:0007669"/>
    <property type="project" value="UniProtKB-KW"/>
</dbReference>
<comment type="caution">
    <text evidence="21">The sequence shown here is derived from an EMBL/GenBank/DDBJ whole genome shotgun (WGS) entry which is preliminary data.</text>
</comment>
<dbReference type="InterPro" id="IPR042219">
    <property type="entry name" value="AAA_lid_11_sf"/>
</dbReference>
<comment type="subcellular location">
    <subcellularLocation>
        <location evidence="1">Cytoplasm</location>
        <location evidence="1">Cytoskeleton</location>
    </subcellularLocation>
</comment>
<keyword evidence="7" id="KW-0547">Nucleotide-binding</keyword>
<dbReference type="PANTHER" id="PTHR45703:SF22">
    <property type="entry name" value="DYNEIN CYTOPLASMIC 2 HEAVY CHAIN 1"/>
    <property type="match status" value="1"/>
</dbReference>
<dbReference type="Pfam" id="PF12774">
    <property type="entry name" value="AAA_6"/>
    <property type="match status" value="1"/>
</dbReference>
<dbReference type="FunFam" id="1.20.920.20:FF:000002">
    <property type="entry name" value="Cytoplasmic dynein 1 heavy chain"/>
    <property type="match status" value="1"/>
</dbReference>
<keyword evidence="22" id="KW-1185">Reference proteome</keyword>
<feature type="domain" description="Dynein heavy chain C-terminal" evidence="20">
    <location>
        <begin position="3324"/>
        <end position="3568"/>
    </location>
</feature>
<dbReference type="GO" id="GO:0051959">
    <property type="term" value="F:dynein light intermediate chain binding"/>
    <property type="evidence" value="ECO:0007669"/>
    <property type="project" value="InterPro"/>
</dbReference>
<keyword evidence="6" id="KW-0677">Repeat</keyword>
<dbReference type="InterPro" id="IPR041228">
    <property type="entry name" value="Dynein_C"/>
</dbReference>
<dbReference type="InterPro" id="IPR025662">
    <property type="entry name" value="Sigma_54_int_dom_ATP-bd_1"/>
</dbReference>
<dbReference type="Gene3D" id="1.20.920.20">
    <property type="match status" value="1"/>
</dbReference>
<dbReference type="PANTHER" id="PTHR45703">
    <property type="entry name" value="DYNEIN HEAVY CHAIN"/>
    <property type="match status" value="1"/>
</dbReference>
<name>A0A3S3Q4F9_9ACAR</name>
<dbReference type="GO" id="GO:0030473">
    <property type="term" value="P:nuclear migration along microtubule"/>
    <property type="evidence" value="ECO:0007669"/>
    <property type="project" value="UniProtKB-ARBA"/>
</dbReference>
<dbReference type="Gene3D" id="6.10.140.1060">
    <property type="match status" value="1"/>
</dbReference>
<dbReference type="GO" id="GO:0000235">
    <property type="term" value="C:astral microtubule"/>
    <property type="evidence" value="ECO:0007669"/>
    <property type="project" value="UniProtKB-ARBA"/>
</dbReference>
<dbReference type="InterPro" id="IPR035706">
    <property type="entry name" value="AAA_9"/>
</dbReference>